<sequence>MSKETLFMLISALIALVILPLAYTVGIAKETLGGNMGMLSIAAGCSFLAYFLSLNPKIRHAFIGGSAITAAAIQAWVLYGVLLSENDPKSAVVLFQIYLFSSLGPLFFSAIWAFTRPRWIYPKQGSAVKYALFGGLTTVINYLITLFIFYILTL</sequence>
<evidence type="ECO:0000313" key="4">
    <source>
        <dbReference type="EMBL" id="TRB38242.1"/>
    </source>
</evidence>
<feature type="transmembrane region" description="Helical" evidence="1">
    <location>
        <begin position="127"/>
        <end position="152"/>
    </location>
</feature>
<reference evidence="8 9" key="2">
    <citation type="journal article" date="2019" name="Vet. Microbiol.">
        <title>Genetic characterization of susceptible and multi-drug resistant Mannheimia haemolytica isolated from high-risk stocker calves prior to and after antimicrobial metaphylaxis.</title>
        <authorList>
            <person name="Snyder E.R."/>
            <person name="Alvarez-Narvaez S."/>
            <person name="Credille B.C."/>
        </authorList>
    </citation>
    <scope>NUCLEOTIDE SEQUENCE [LARGE SCALE GENOMIC DNA]</scope>
    <source>
        <strain evidence="5 8">UGA-R5-128-1</strain>
        <strain evidence="4 9">UGA-R7-163-1</strain>
    </source>
</reference>
<keyword evidence="1" id="KW-0812">Transmembrane</keyword>
<dbReference type="KEGG" id="mhaq:WC39_01835"/>
<dbReference type="EMBL" id="UGPL01000006">
    <property type="protein sequence ID" value="STY66658.1"/>
    <property type="molecule type" value="Genomic_DNA"/>
</dbReference>
<dbReference type="Proteomes" id="UP000254031">
    <property type="component" value="Unassembled WGS sequence"/>
</dbReference>
<evidence type="ECO:0000313" key="7">
    <source>
        <dbReference type="Proteomes" id="UP000254802"/>
    </source>
</evidence>
<dbReference type="EMBL" id="UGPN01000002">
    <property type="protein sequence ID" value="STY59189.1"/>
    <property type="molecule type" value="Genomic_DNA"/>
</dbReference>
<dbReference type="GeneID" id="67367990"/>
<organism evidence="5 8">
    <name type="scientific">Mannheimia haemolytica</name>
    <name type="common">Pasteurella haemolytica</name>
    <dbReference type="NCBI Taxonomy" id="75985"/>
    <lineage>
        <taxon>Bacteria</taxon>
        <taxon>Pseudomonadati</taxon>
        <taxon>Pseudomonadota</taxon>
        <taxon>Gammaproteobacteria</taxon>
        <taxon>Pasteurellales</taxon>
        <taxon>Pasteurellaceae</taxon>
        <taxon>Mannheimia</taxon>
    </lineage>
</organism>
<proteinExistence type="predicted"/>
<reference evidence="6 7" key="1">
    <citation type="submission" date="2018-06" db="EMBL/GenBank/DDBJ databases">
        <authorList>
            <consortium name="Pathogen Informatics"/>
            <person name="Doyle S."/>
        </authorList>
    </citation>
    <scope>NUCLEOTIDE SEQUENCE [LARGE SCALE GENOMIC DNA]</scope>
    <source>
        <strain evidence="2 7">NCTC10638</strain>
        <strain evidence="3 6">NCTC9380</strain>
    </source>
</reference>
<dbReference type="EMBL" id="VAJI01000008">
    <property type="protein sequence ID" value="TRB38242.1"/>
    <property type="molecule type" value="Genomic_DNA"/>
</dbReference>
<feature type="transmembrane region" description="Helical" evidence="1">
    <location>
        <begin position="94"/>
        <end position="115"/>
    </location>
</feature>
<dbReference type="KEGG" id="mhay:VK67_01840"/>
<evidence type="ECO:0000313" key="5">
    <source>
        <dbReference type="EMBL" id="TRB75276.1"/>
    </source>
</evidence>
<evidence type="ECO:0000313" key="6">
    <source>
        <dbReference type="Proteomes" id="UP000254031"/>
    </source>
</evidence>
<dbReference type="OrthoDB" id="5690401at2"/>
<accession>A0A248ZWX2</accession>
<dbReference type="AlphaFoldDB" id="A0A248ZWX2"/>
<name>A0A248ZWX2_MANHA</name>
<evidence type="ECO:0000256" key="1">
    <source>
        <dbReference type="SAM" id="Phobius"/>
    </source>
</evidence>
<evidence type="ECO:0000313" key="3">
    <source>
        <dbReference type="EMBL" id="STY66658.1"/>
    </source>
</evidence>
<feature type="transmembrane region" description="Helical" evidence="1">
    <location>
        <begin position="34"/>
        <end position="54"/>
    </location>
</feature>
<dbReference type="EMBL" id="VAJB01000008">
    <property type="protein sequence ID" value="TRB75276.1"/>
    <property type="molecule type" value="Genomic_DNA"/>
</dbReference>
<dbReference type="RefSeq" id="WP_006250314.1">
    <property type="nucleotide sequence ID" value="NZ_CP011098.1"/>
</dbReference>
<protein>
    <submittedName>
        <fullName evidence="5">Uncharacterized protein</fullName>
    </submittedName>
</protein>
<feature type="transmembrane region" description="Helical" evidence="1">
    <location>
        <begin position="61"/>
        <end position="82"/>
    </location>
</feature>
<dbReference type="STRING" id="75985.WC39_01835"/>
<dbReference type="Proteomes" id="UP000254802">
    <property type="component" value="Unassembled WGS sequence"/>
</dbReference>
<evidence type="ECO:0000313" key="9">
    <source>
        <dbReference type="Proteomes" id="UP000318394"/>
    </source>
</evidence>
<keyword evidence="1" id="KW-0472">Membrane</keyword>
<dbReference type="Proteomes" id="UP000315164">
    <property type="component" value="Unassembled WGS sequence"/>
</dbReference>
<gene>
    <name evidence="5" type="ORF">FEA53_05655</name>
    <name evidence="4" type="ORF">FEB89_05720</name>
    <name evidence="2" type="ORF">NCTC10638_00337</name>
    <name evidence="3" type="ORF">NCTC9380_01983</name>
</gene>
<evidence type="ECO:0000313" key="8">
    <source>
        <dbReference type="Proteomes" id="UP000315164"/>
    </source>
</evidence>
<dbReference type="Proteomes" id="UP000318394">
    <property type="component" value="Unassembled WGS sequence"/>
</dbReference>
<evidence type="ECO:0000313" key="2">
    <source>
        <dbReference type="EMBL" id="STY59189.1"/>
    </source>
</evidence>
<keyword evidence="9" id="KW-1185">Reference proteome</keyword>
<keyword evidence="1" id="KW-1133">Transmembrane helix</keyword>